<gene>
    <name evidence="1" type="ORF">SAMEA3545359_00451</name>
</gene>
<dbReference type="EMBL" id="FMHG01000001">
    <property type="protein sequence ID" value="SCJ46320.1"/>
    <property type="molecule type" value="Genomic_DNA"/>
</dbReference>
<dbReference type="AlphaFoldDB" id="A0A1C6GM85"/>
<evidence type="ECO:0000313" key="1">
    <source>
        <dbReference type="EMBL" id="SCJ46320.1"/>
    </source>
</evidence>
<sequence>MNFVICCKNCKYQRDGYCELPSPAPGQRTEEGDCAHYMPLDAKTPNSGPHA</sequence>
<proteinExistence type="predicted"/>
<organism evidence="1">
    <name type="scientific">uncultured Anaerotruncus sp</name>
    <dbReference type="NCBI Taxonomy" id="905011"/>
    <lineage>
        <taxon>Bacteria</taxon>
        <taxon>Bacillati</taxon>
        <taxon>Bacillota</taxon>
        <taxon>Clostridia</taxon>
        <taxon>Eubacteriales</taxon>
        <taxon>Oscillospiraceae</taxon>
        <taxon>Anaerotruncus</taxon>
        <taxon>environmental samples</taxon>
    </lineage>
</organism>
<evidence type="ECO:0008006" key="2">
    <source>
        <dbReference type="Google" id="ProtNLM"/>
    </source>
</evidence>
<reference evidence="1" key="1">
    <citation type="submission" date="2015-09" db="EMBL/GenBank/DDBJ databases">
        <authorList>
            <consortium name="Pathogen Informatics"/>
        </authorList>
    </citation>
    <scope>NUCLEOTIDE SEQUENCE</scope>
    <source>
        <strain evidence="1">2789STDY5834896</strain>
    </source>
</reference>
<name>A0A1C6GM85_9FIRM</name>
<protein>
    <recommendedName>
        <fullName evidence="2">DUF1540 domain-containing protein</fullName>
    </recommendedName>
</protein>
<accession>A0A1C6GM85</accession>